<dbReference type="AlphaFoldDB" id="A0A8X6R2S4"/>
<evidence type="ECO:0000313" key="2">
    <source>
        <dbReference type="Proteomes" id="UP000887013"/>
    </source>
</evidence>
<proteinExistence type="predicted"/>
<evidence type="ECO:0000313" key="1">
    <source>
        <dbReference type="EMBL" id="GFU43973.1"/>
    </source>
</evidence>
<gene>
    <name evidence="1" type="ORF">NPIL_320911</name>
</gene>
<protein>
    <submittedName>
        <fullName evidence="1">Uncharacterized protein</fullName>
    </submittedName>
</protein>
<keyword evidence="2" id="KW-1185">Reference proteome</keyword>
<comment type="caution">
    <text evidence="1">The sequence shown here is derived from an EMBL/GenBank/DDBJ whole genome shotgun (WGS) entry which is preliminary data.</text>
</comment>
<dbReference type="Proteomes" id="UP000887013">
    <property type="component" value="Unassembled WGS sequence"/>
</dbReference>
<accession>A0A8X6R2S4</accession>
<sequence>MIRVFNFLDQRRVNISAYSPYSPNMAPLYFLSFPRLKEVLKDTFCCLTRHSTTCDICFSIDPKKGFRCLVSCGIINYVKSILCSTDVTLRLDKGLSNYRLPKDISDFFSRFDISQLFFIHSGNYCDSKNKDWNGRPIFLRLSEATVNCNKRRHSNGPIVSVTVVGQ</sequence>
<dbReference type="EMBL" id="BMAW01036430">
    <property type="protein sequence ID" value="GFU43973.1"/>
    <property type="molecule type" value="Genomic_DNA"/>
</dbReference>
<organism evidence="1 2">
    <name type="scientific">Nephila pilipes</name>
    <name type="common">Giant wood spider</name>
    <name type="synonym">Nephila maculata</name>
    <dbReference type="NCBI Taxonomy" id="299642"/>
    <lineage>
        <taxon>Eukaryota</taxon>
        <taxon>Metazoa</taxon>
        <taxon>Ecdysozoa</taxon>
        <taxon>Arthropoda</taxon>
        <taxon>Chelicerata</taxon>
        <taxon>Arachnida</taxon>
        <taxon>Araneae</taxon>
        <taxon>Araneomorphae</taxon>
        <taxon>Entelegynae</taxon>
        <taxon>Araneoidea</taxon>
        <taxon>Nephilidae</taxon>
        <taxon>Nephila</taxon>
    </lineage>
</organism>
<reference evidence="1" key="1">
    <citation type="submission" date="2020-08" db="EMBL/GenBank/DDBJ databases">
        <title>Multicomponent nature underlies the extraordinary mechanical properties of spider dragline silk.</title>
        <authorList>
            <person name="Kono N."/>
            <person name="Nakamura H."/>
            <person name="Mori M."/>
            <person name="Yoshida Y."/>
            <person name="Ohtoshi R."/>
            <person name="Malay A.D."/>
            <person name="Moran D.A.P."/>
            <person name="Tomita M."/>
            <person name="Numata K."/>
            <person name="Arakawa K."/>
        </authorList>
    </citation>
    <scope>NUCLEOTIDE SEQUENCE</scope>
</reference>
<name>A0A8X6R2S4_NEPPI</name>